<dbReference type="Gene3D" id="2.40.10.10">
    <property type="entry name" value="Trypsin-like serine proteases"/>
    <property type="match status" value="1"/>
</dbReference>
<dbReference type="InterPro" id="IPR013783">
    <property type="entry name" value="Ig-like_fold"/>
</dbReference>
<dbReference type="PRINTS" id="PR00722">
    <property type="entry name" value="CHYMOTRYPSIN"/>
</dbReference>
<dbReference type="GO" id="GO:0004252">
    <property type="term" value="F:serine-type endopeptidase activity"/>
    <property type="evidence" value="ECO:0007669"/>
    <property type="project" value="InterPro"/>
</dbReference>
<reference evidence="5" key="1">
    <citation type="submission" date="2022-11" db="UniProtKB">
        <authorList>
            <consortium name="WormBaseParasite"/>
        </authorList>
    </citation>
    <scope>IDENTIFICATION</scope>
</reference>
<dbReference type="GO" id="GO:0006508">
    <property type="term" value="P:proteolysis"/>
    <property type="evidence" value="ECO:0007669"/>
    <property type="project" value="InterPro"/>
</dbReference>
<feature type="domain" description="Peptidase S1" evidence="3">
    <location>
        <begin position="165"/>
        <end position="421"/>
    </location>
</feature>
<dbReference type="WBParaSite" id="sdigi.contig13.g1351.t1">
    <property type="protein sequence ID" value="sdigi.contig13.g1351.t1"/>
    <property type="gene ID" value="sdigi.contig13.g1351"/>
</dbReference>
<dbReference type="SUPFAM" id="SSF50494">
    <property type="entry name" value="Trypsin-like serine proteases"/>
    <property type="match status" value="1"/>
</dbReference>
<dbReference type="InterPro" id="IPR000535">
    <property type="entry name" value="MSP_dom"/>
</dbReference>
<dbReference type="AlphaFoldDB" id="A0A915PFB8"/>
<dbReference type="PANTHER" id="PTHR22947">
    <property type="entry name" value="MAJOR SPERM PROTEIN"/>
    <property type="match status" value="1"/>
</dbReference>
<dbReference type="PROSITE" id="PS50240">
    <property type="entry name" value="TRYPSIN_DOM"/>
    <property type="match status" value="1"/>
</dbReference>
<sequence length="438" mass="49281">MDSTSPDPLPQLTSAVLTYNHLTISRGRYFEELSLNVKLASKKEEWLPSKAVISLQIYPRVAEFISFLTGATKHVLTNDGLSRLVIKIKCSNNNLYKVCPVFSFLDPGSSRDLEISRDSGPARNDLLLIVYKAAGSQDSDEREAFKAETMTSRLKLPLLVRDGMVSNGKSVAPESFPYVAELYIVWPDRKILCTASLLSRSVMITAAHCMVDEKTKKQLGKIKRVTFRQNRGRSYVTWVGEEIHGILKISDLEEKEGILDYALFELAKPLPVCRVRNGRVFSIIKLPVKDIRARRWKPVQPAKEFLDQCALFGYGASEKGGPDGKLRKLTNISVWEVNGRLLIPMEHNVRHVRQGRICGGDSGGPFICGTHFGERIYGILSHSEPLLESFPSSCYGEENAYLYDVMGDVRKMLPYIQDSFAKINKTSELIEDYGRCDF</sequence>
<dbReference type="InterPro" id="IPR001314">
    <property type="entry name" value="Peptidase_S1A"/>
</dbReference>
<comment type="function">
    <text evidence="1">Central component in molecular interactions underlying sperm crawling. Forms an extensive filament system that extends from sperm villipoda, along the leading edge of the pseudopod.</text>
</comment>
<evidence type="ECO:0000259" key="3">
    <source>
        <dbReference type="PROSITE" id="PS50240"/>
    </source>
</evidence>
<keyword evidence="1" id="KW-0206">Cytoskeleton</keyword>
<accession>A0A915PFB8</accession>
<dbReference type="SUPFAM" id="SSF49354">
    <property type="entry name" value="PapD-like"/>
    <property type="match status" value="1"/>
</dbReference>
<dbReference type="Proteomes" id="UP000887581">
    <property type="component" value="Unplaced"/>
</dbReference>
<name>A0A915PFB8_9BILA</name>
<evidence type="ECO:0000256" key="1">
    <source>
        <dbReference type="RuleBase" id="RU003425"/>
    </source>
</evidence>
<dbReference type="PROSITE" id="PS00134">
    <property type="entry name" value="TRYPSIN_HIS"/>
    <property type="match status" value="1"/>
</dbReference>
<dbReference type="Pfam" id="PF00635">
    <property type="entry name" value="Motile_Sperm"/>
    <property type="match status" value="1"/>
</dbReference>
<dbReference type="InterPro" id="IPR001254">
    <property type="entry name" value="Trypsin_dom"/>
</dbReference>
<dbReference type="InterPro" id="IPR043504">
    <property type="entry name" value="Peptidase_S1_PA_chymotrypsin"/>
</dbReference>
<keyword evidence="1" id="KW-0963">Cytoplasm</keyword>
<proteinExistence type="predicted"/>
<organism evidence="4 5">
    <name type="scientific">Setaria digitata</name>
    <dbReference type="NCBI Taxonomy" id="48799"/>
    <lineage>
        <taxon>Eukaryota</taxon>
        <taxon>Metazoa</taxon>
        <taxon>Ecdysozoa</taxon>
        <taxon>Nematoda</taxon>
        <taxon>Chromadorea</taxon>
        <taxon>Rhabditida</taxon>
        <taxon>Spirurina</taxon>
        <taxon>Spiruromorpha</taxon>
        <taxon>Filarioidea</taxon>
        <taxon>Setariidae</taxon>
        <taxon>Setaria</taxon>
    </lineage>
</organism>
<dbReference type="PROSITE" id="PS50202">
    <property type="entry name" value="MSP"/>
    <property type="match status" value="1"/>
</dbReference>
<protein>
    <recommendedName>
        <fullName evidence="1">Major sperm protein</fullName>
    </recommendedName>
</protein>
<evidence type="ECO:0000313" key="4">
    <source>
        <dbReference type="Proteomes" id="UP000887581"/>
    </source>
</evidence>
<dbReference type="InterPro" id="IPR018114">
    <property type="entry name" value="TRYPSIN_HIS"/>
</dbReference>
<dbReference type="Pfam" id="PF00089">
    <property type="entry name" value="Trypsin"/>
    <property type="match status" value="1"/>
</dbReference>
<evidence type="ECO:0000259" key="2">
    <source>
        <dbReference type="PROSITE" id="PS50202"/>
    </source>
</evidence>
<dbReference type="InterPro" id="IPR008962">
    <property type="entry name" value="PapD-like_sf"/>
</dbReference>
<evidence type="ECO:0000313" key="5">
    <source>
        <dbReference type="WBParaSite" id="sdigi.contig13.g1351.t1"/>
    </source>
</evidence>
<dbReference type="InterPro" id="IPR009003">
    <property type="entry name" value="Peptidase_S1_PA"/>
</dbReference>
<dbReference type="PANTHER" id="PTHR22947:SF11">
    <property type="entry name" value="MAJOR SPERM PROTEIN"/>
    <property type="match status" value="1"/>
</dbReference>
<keyword evidence="4" id="KW-1185">Reference proteome</keyword>
<dbReference type="Gene3D" id="2.60.40.10">
    <property type="entry name" value="Immunoglobulins"/>
    <property type="match status" value="1"/>
</dbReference>
<feature type="domain" description="MSP" evidence="2">
    <location>
        <begin position="54"/>
        <end position="159"/>
    </location>
</feature>
<dbReference type="SMART" id="SM00020">
    <property type="entry name" value="Tryp_SPc"/>
    <property type="match status" value="1"/>
</dbReference>
<dbReference type="InterPro" id="IPR051774">
    <property type="entry name" value="Sperm-specific_class_P"/>
</dbReference>